<evidence type="ECO:0000313" key="3">
    <source>
        <dbReference type="Proteomes" id="UP000320231"/>
    </source>
</evidence>
<evidence type="ECO:0000256" key="1">
    <source>
        <dbReference type="SAM" id="MobiDB-lite"/>
    </source>
</evidence>
<dbReference type="EMBL" id="AP019514">
    <property type="protein sequence ID" value="BBI62509.1"/>
    <property type="molecule type" value="Genomic_DNA"/>
</dbReference>
<dbReference type="KEGG" id="hsr:HSBAA_38150"/>
<dbReference type="Proteomes" id="UP000320231">
    <property type="component" value="Chromosome"/>
</dbReference>
<organism evidence="2 3">
    <name type="scientific">Vreelandella sulfidaeris</name>
    <dbReference type="NCBI Taxonomy" id="115553"/>
    <lineage>
        <taxon>Bacteria</taxon>
        <taxon>Pseudomonadati</taxon>
        <taxon>Pseudomonadota</taxon>
        <taxon>Gammaproteobacteria</taxon>
        <taxon>Oceanospirillales</taxon>
        <taxon>Halomonadaceae</taxon>
        <taxon>Vreelandella</taxon>
    </lineage>
</organism>
<evidence type="ECO:0000313" key="2">
    <source>
        <dbReference type="EMBL" id="BBI62509.1"/>
    </source>
</evidence>
<proteinExistence type="predicted"/>
<feature type="region of interest" description="Disordered" evidence="1">
    <location>
        <begin position="1"/>
        <end position="51"/>
    </location>
</feature>
<gene>
    <name evidence="2" type="ORF">HSBAA_38150</name>
</gene>
<name>A0A455UDU8_9GAMM</name>
<accession>A0A455UDU8</accession>
<dbReference type="AlphaFoldDB" id="A0A455UDU8"/>
<sequence length="51" mass="5162">MVINTTPGTSNPTKASDSTNEITSTKQSKSGGEGVNERSVSASGTAFSGKR</sequence>
<feature type="compositionally biased region" description="Polar residues" evidence="1">
    <location>
        <begin position="38"/>
        <end position="51"/>
    </location>
</feature>
<feature type="compositionally biased region" description="Polar residues" evidence="1">
    <location>
        <begin position="1"/>
        <end position="30"/>
    </location>
</feature>
<reference evidence="2 3" key="1">
    <citation type="journal article" date="2019" name="Microbiol. Resour. Announc.">
        <title>Complete Genome Sequence of Halomonas sulfidaeris Strain Esulfide1 Isolated from a Metal Sulfide Rock at a Depth of 2,200 Meters, Obtained Using Nanopore Sequencing.</title>
        <authorList>
            <person name="Saito M."/>
            <person name="Nishigata A."/>
            <person name="Galipon J."/>
            <person name="Arakawa K."/>
        </authorList>
    </citation>
    <scope>NUCLEOTIDE SEQUENCE [LARGE SCALE GENOMIC DNA]</scope>
    <source>
        <strain evidence="2 3">ATCC BAA-803</strain>
    </source>
</reference>
<protein>
    <submittedName>
        <fullName evidence="2">Uncharacterized protein</fullName>
    </submittedName>
</protein>